<name>A0A449C033_PLAVN</name>
<protein>
    <recommendedName>
        <fullName evidence="2">2-amino-4-hydroxy-6-hydroxymethyldihydropteridine diphosphokinase</fullName>
        <ecNumber evidence="2">2.7.6.3</ecNumber>
    </recommendedName>
</protein>
<dbReference type="GO" id="GO:0046656">
    <property type="term" value="P:folic acid biosynthetic process"/>
    <property type="evidence" value="ECO:0007669"/>
    <property type="project" value="UniProtKB-KW"/>
</dbReference>
<dbReference type="SUPFAM" id="SSF51717">
    <property type="entry name" value="Dihydropteroate synthetase-like"/>
    <property type="match status" value="1"/>
</dbReference>
<dbReference type="PANTHER" id="PTHR20941">
    <property type="entry name" value="FOLATE SYNTHESIS PROTEINS"/>
    <property type="match status" value="1"/>
</dbReference>
<comment type="pathway">
    <text evidence="1">Cofactor biosynthesis; tetrahydrofolate biosynthesis; 2-amino-4-hydroxy-6-hydroxymethyl-7,8-dihydropteridine diphosphate from 7,8-dihydroneopterin triphosphate: step 4/4.</text>
</comment>
<feature type="domain" description="Pterin-binding" evidence="8">
    <location>
        <begin position="356"/>
        <end position="689"/>
    </location>
</feature>
<evidence type="ECO:0000256" key="1">
    <source>
        <dbReference type="ARBA" id="ARBA00005051"/>
    </source>
</evidence>
<dbReference type="SUPFAM" id="SSF55083">
    <property type="entry name" value="6-hydroxymethyl-7,8-dihydropterin pyrophosphokinase, HPPK"/>
    <property type="match status" value="1"/>
</dbReference>
<dbReference type="PANTHER" id="PTHR20941:SF1">
    <property type="entry name" value="FOLIC ACID SYNTHESIS PROTEIN FOL1"/>
    <property type="match status" value="1"/>
</dbReference>
<dbReference type="AlphaFoldDB" id="A0A449C033"/>
<keyword evidence="5 9" id="KW-0418">Kinase</keyword>
<dbReference type="PROSITE" id="PS00793">
    <property type="entry name" value="DHPS_2"/>
    <property type="match status" value="1"/>
</dbReference>
<evidence type="ECO:0000313" key="9">
    <source>
        <dbReference type="EMBL" id="VEV59043.1"/>
    </source>
</evidence>
<dbReference type="GO" id="GO:0046654">
    <property type="term" value="P:tetrahydrofolate biosynthetic process"/>
    <property type="evidence" value="ECO:0007669"/>
    <property type="project" value="UniProtKB-UniPathway"/>
</dbReference>
<dbReference type="GO" id="GO:0003848">
    <property type="term" value="F:2-amino-4-hydroxy-6-hydroxymethyldihydropteridine diphosphokinase activity"/>
    <property type="evidence" value="ECO:0007669"/>
    <property type="project" value="UniProtKB-EC"/>
</dbReference>
<keyword evidence="6" id="KW-0067">ATP-binding</keyword>
<dbReference type="Pfam" id="PF01288">
    <property type="entry name" value="HPPK"/>
    <property type="match status" value="1"/>
</dbReference>
<proteinExistence type="predicted"/>
<evidence type="ECO:0000256" key="4">
    <source>
        <dbReference type="ARBA" id="ARBA00022741"/>
    </source>
</evidence>
<dbReference type="GO" id="GO:0005740">
    <property type="term" value="C:mitochondrial envelope"/>
    <property type="evidence" value="ECO:0007669"/>
    <property type="project" value="TreeGrafter"/>
</dbReference>
<dbReference type="EC" id="2.7.6.3" evidence="2"/>
<dbReference type="OrthoDB" id="615426at2759"/>
<organism evidence="9 10">
    <name type="scientific">Plasmodium vinckei vinckei</name>
    <dbReference type="NCBI Taxonomy" id="54757"/>
    <lineage>
        <taxon>Eukaryota</taxon>
        <taxon>Sar</taxon>
        <taxon>Alveolata</taxon>
        <taxon>Apicomplexa</taxon>
        <taxon>Aconoidasida</taxon>
        <taxon>Haemosporida</taxon>
        <taxon>Plasmodiidae</taxon>
        <taxon>Plasmodium</taxon>
        <taxon>Plasmodium (Vinckeia)</taxon>
    </lineage>
</organism>
<dbReference type="UniPathway" id="UPA00077">
    <property type="reaction ID" value="UER00155"/>
</dbReference>
<dbReference type="InterPro" id="IPR011005">
    <property type="entry name" value="Dihydropteroate_synth-like_sf"/>
</dbReference>
<evidence type="ECO:0000256" key="5">
    <source>
        <dbReference type="ARBA" id="ARBA00022777"/>
    </source>
</evidence>
<reference evidence="9 10" key="1">
    <citation type="submission" date="2019-01" db="EMBL/GenBank/DDBJ databases">
        <authorList>
            <person name="Ramaprasad A."/>
        </authorList>
    </citation>
    <scope>NUCLEOTIDE SEQUENCE [LARGE SCALE GENOMIC DNA]</scope>
</reference>
<dbReference type="RefSeq" id="XP_008622962.2">
    <property type="nucleotide sequence ID" value="XM_008624740.2"/>
</dbReference>
<dbReference type="GO" id="GO:0004156">
    <property type="term" value="F:dihydropteroate synthase activity"/>
    <property type="evidence" value="ECO:0007669"/>
    <property type="project" value="TreeGrafter"/>
</dbReference>
<evidence type="ECO:0000256" key="2">
    <source>
        <dbReference type="ARBA" id="ARBA00013253"/>
    </source>
</evidence>
<dbReference type="Gene3D" id="3.20.20.20">
    <property type="entry name" value="Dihydropteroate synthase-like"/>
    <property type="match status" value="1"/>
</dbReference>
<dbReference type="VEuPathDB" id="PlasmoDB:PVVCY_1402860"/>
<dbReference type="GO" id="GO:0016301">
    <property type="term" value="F:kinase activity"/>
    <property type="evidence" value="ECO:0007669"/>
    <property type="project" value="UniProtKB-KW"/>
</dbReference>
<dbReference type="Proteomes" id="UP000290582">
    <property type="component" value="Chromosome PVVCY_14"/>
</dbReference>
<keyword evidence="7" id="KW-0289">Folate biosynthesis</keyword>
<evidence type="ECO:0000256" key="7">
    <source>
        <dbReference type="ARBA" id="ARBA00022909"/>
    </source>
</evidence>
<keyword evidence="3 9" id="KW-0808">Transferase</keyword>
<dbReference type="GO" id="GO:0005524">
    <property type="term" value="F:ATP binding"/>
    <property type="evidence" value="ECO:0007669"/>
    <property type="project" value="UniProtKB-KW"/>
</dbReference>
<dbReference type="KEGG" id="pvv:PVVCY_1402860"/>
<dbReference type="Gene3D" id="3.30.70.560">
    <property type="entry name" value="7,8-Dihydro-6-hydroxymethylpterin-pyrophosphokinase HPPK"/>
    <property type="match status" value="1"/>
</dbReference>
<evidence type="ECO:0000259" key="8">
    <source>
        <dbReference type="PROSITE" id="PS50972"/>
    </source>
</evidence>
<dbReference type="InterPro" id="IPR045031">
    <property type="entry name" value="DHP_synth-like"/>
</dbReference>
<accession>A0A449C033</accession>
<dbReference type="InterPro" id="IPR000550">
    <property type="entry name" value="Hppk"/>
</dbReference>
<gene>
    <name evidence="9" type="ORF">PVVCY_1402860</name>
</gene>
<sequence>MFHEKYQMKKMDNIGETIKCKENTKGNIVVLNYGTTDKANAVTILETALYLTEKYIGKIINTSYMYETLPEYIVLEKSDIPKNIIGEDDAYDVSSLNELVNGLEKSRYENVFQEEENLVSQCEEYEAFLNNNDLFENKIKQVSVEEYETNTSNVIKENDEIMKINLEKHKNKYYTNYFYNLAVVFKSFIDDPIHLLVILKYIEHLMKRKNSKEAEKFENRLIDIDILFFNNYTFFEKNINLTKDSLYAIMCKYINIKHDNNSSDNCNKRLKDIEQIKDNITFLSIPHTYIKHRYSILLCLNDIIPNYKHITLKETINNLYEEFITTFSKLYNTCIKKYNKRLYVLKNEVLYLKEKTNIVGILNTNYNSFSDGGLFVKPDIAVRRIFQMINEGVDIIDIGGESSAPFVSHNPEIKERDLVIPVLELFEQEWNKMIQLRKNEKIDNEEKGIEKHNDKLNQNGISLQKKTSTIYKPPISIDTMNYDLFKECADKNLVDILNDISACTNDPKIIKLLKKKNKYYSVVLMHKRGDPHTMDMLTQYEDVVYDIKKYLEKRLNFLTLNGIPRYRIILDVGLGFAKKHDQSIKLLQNIHVYDDYPLFIGYSRKRFISHTLAQTCVEICPNTIAQNENIQNDESDKNAFTVRNIRKDKDQYLYQKNILGGLAIASYCFEKKVEMIRVHDVFETRCVLDMMKKLQQKE</sequence>
<dbReference type="InterPro" id="IPR035907">
    <property type="entry name" value="Hppk_sf"/>
</dbReference>
<evidence type="ECO:0000256" key="6">
    <source>
        <dbReference type="ARBA" id="ARBA00022840"/>
    </source>
</evidence>
<keyword evidence="4" id="KW-0547">Nucleotide-binding</keyword>
<evidence type="ECO:0000313" key="10">
    <source>
        <dbReference type="Proteomes" id="UP000290582"/>
    </source>
</evidence>
<dbReference type="Pfam" id="PF00809">
    <property type="entry name" value="Pterin_bind"/>
    <property type="match status" value="2"/>
</dbReference>
<evidence type="ECO:0000256" key="3">
    <source>
        <dbReference type="ARBA" id="ARBA00022679"/>
    </source>
</evidence>
<dbReference type="GeneID" id="19959265"/>
<dbReference type="EMBL" id="LR215070">
    <property type="protein sequence ID" value="VEV59043.1"/>
    <property type="molecule type" value="Genomic_DNA"/>
</dbReference>
<dbReference type="PROSITE" id="PS50972">
    <property type="entry name" value="PTERIN_BINDING"/>
    <property type="match status" value="1"/>
</dbReference>
<dbReference type="InterPro" id="IPR000489">
    <property type="entry name" value="Pterin-binding_dom"/>
</dbReference>